<evidence type="ECO:0000313" key="3">
    <source>
        <dbReference type="EMBL" id="EGL41841.1"/>
    </source>
</evidence>
<comment type="caution">
    <text evidence="2">The sequence shown here is derived from an EMBL/GenBank/DDBJ whole genome shotgun (WGS) entry which is preliminary data.</text>
</comment>
<proteinExistence type="predicted"/>
<keyword evidence="1" id="KW-0472">Membrane</keyword>
<sequence>MGSGGNSDTAGKPVKNGYIFLLECLIAVAIIMSMATLAAPIYQKQQKEFVINAYARQLAMHLQVVRTYDFTAPKDKTANIVFQENSYTVHGAGPQWDGSYPCPEGIYIKWKRRNKISFSLHGRGSGTETFYICNKDSTYNMRVVVASQTGRIRLE</sequence>
<dbReference type="AlphaFoldDB" id="D3LW92"/>
<evidence type="ECO:0000313" key="4">
    <source>
        <dbReference type="Proteomes" id="UP000003242"/>
    </source>
</evidence>
<dbReference type="Proteomes" id="UP000004018">
    <property type="component" value="Unassembled WGS sequence"/>
</dbReference>
<gene>
    <name evidence="2" type="ORF">HMPREF0889_1234</name>
    <name evidence="3" type="ORF">HMPREF1039_0076</name>
</gene>
<dbReference type="OrthoDB" id="9981073at2"/>
<keyword evidence="5" id="KW-1185">Reference proteome</keyword>
<evidence type="ECO:0008006" key="6">
    <source>
        <dbReference type="Google" id="ProtNLM"/>
    </source>
</evidence>
<protein>
    <recommendedName>
        <fullName evidence="6">Prepilin-type cleavage/methylation N-terminal domain protein</fullName>
    </recommendedName>
</protein>
<reference evidence="3 5" key="3">
    <citation type="submission" date="2011-04" db="EMBL/GenBank/DDBJ databases">
        <authorList>
            <person name="Harkins D.M."/>
            <person name="Madupu R."/>
            <person name="Durkin A.S."/>
            <person name="Torralba M."/>
            <person name="Methe B."/>
            <person name="Sutton G.G."/>
            <person name="Nelson K.E."/>
        </authorList>
    </citation>
    <scope>NUCLEOTIDE SEQUENCE [LARGE SCALE GENOMIC DNA]</scope>
    <source>
        <strain evidence="3 5">UPII 199-6</strain>
    </source>
</reference>
<dbReference type="SUPFAM" id="SSF54523">
    <property type="entry name" value="Pili subunits"/>
    <property type="match status" value="1"/>
</dbReference>
<dbReference type="STRING" id="699218.HMPREF0889_1234"/>
<reference evidence="2" key="2">
    <citation type="submission" date="2009-12" db="EMBL/GenBank/DDBJ databases">
        <authorList>
            <person name="Madupu R."/>
            <person name="Durkin A.S."/>
            <person name="Torralba M."/>
            <person name="Methe B."/>
            <person name="Sutton G.G."/>
            <person name="Strausberg R.L."/>
            <person name="Nelson K.E."/>
        </authorList>
    </citation>
    <scope>NUCLEOTIDE SEQUENCE</scope>
    <source>
        <strain evidence="2">28L</strain>
    </source>
</reference>
<dbReference type="Gene3D" id="3.55.40.10">
    <property type="entry name" value="minor pseudopilin epsh domain"/>
    <property type="match status" value="1"/>
</dbReference>
<dbReference type="Proteomes" id="UP000003242">
    <property type="component" value="Unassembled WGS sequence"/>
</dbReference>
<organism evidence="2 4">
    <name type="scientific">Megasphaera lornae</name>
    <dbReference type="NCBI Taxonomy" id="1000568"/>
    <lineage>
        <taxon>Bacteria</taxon>
        <taxon>Bacillati</taxon>
        <taxon>Bacillota</taxon>
        <taxon>Negativicutes</taxon>
        <taxon>Veillonellales</taxon>
        <taxon>Veillonellaceae</taxon>
        <taxon>Megasphaera</taxon>
    </lineage>
</organism>
<dbReference type="EMBL" id="AFIJ01000008">
    <property type="protein sequence ID" value="EGL41841.1"/>
    <property type="molecule type" value="Genomic_DNA"/>
</dbReference>
<accession>D3LW92</accession>
<dbReference type="InterPro" id="IPR045584">
    <property type="entry name" value="Pilin-like"/>
</dbReference>
<keyword evidence="1" id="KW-0812">Transmembrane</keyword>
<evidence type="ECO:0000313" key="5">
    <source>
        <dbReference type="Proteomes" id="UP000004018"/>
    </source>
</evidence>
<name>D3LW92_9FIRM</name>
<feature type="transmembrane region" description="Helical" evidence="1">
    <location>
        <begin position="20"/>
        <end position="42"/>
    </location>
</feature>
<dbReference type="EMBL" id="ADGP01000023">
    <property type="protein sequence ID" value="EFD93559.1"/>
    <property type="molecule type" value="Genomic_DNA"/>
</dbReference>
<reference evidence="4" key="1">
    <citation type="submission" date="2009-12" db="EMBL/GenBank/DDBJ databases">
        <title>Sequence of Clostridiales genomosp. BVAB3 str. UPII9-5.</title>
        <authorList>
            <person name="Madupu R."/>
            <person name="Durkin A.S."/>
            <person name="Torralba M."/>
            <person name="Methe B."/>
            <person name="Sutton G.G."/>
            <person name="Strausberg R.L."/>
            <person name="Nelson K.E."/>
        </authorList>
    </citation>
    <scope>NUCLEOTIDE SEQUENCE [LARGE SCALE GENOMIC DNA]</scope>
    <source>
        <strain evidence="4">28L</strain>
    </source>
</reference>
<evidence type="ECO:0000313" key="2">
    <source>
        <dbReference type="EMBL" id="EFD93559.1"/>
    </source>
</evidence>
<evidence type="ECO:0000256" key="1">
    <source>
        <dbReference type="SAM" id="Phobius"/>
    </source>
</evidence>
<keyword evidence="1" id="KW-1133">Transmembrane helix</keyword>